<protein>
    <submittedName>
        <fullName evidence="1">Uncharacterized protein</fullName>
    </submittedName>
</protein>
<organism evidence="1 2">
    <name type="scientific">Austropuccinia psidii MF-1</name>
    <dbReference type="NCBI Taxonomy" id="1389203"/>
    <lineage>
        <taxon>Eukaryota</taxon>
        <taxon>Fungi</taxon>
        <taxon>Dikarya</taxon>
        <taxon>Basidiomycota</taxon>
        <taxon>Pucciniomycotina</taxon>
        <taxon>Pucciniomycetes</taxon>
        <taxon>Pucciniales</taxon>
        <taxon>Sphaerophragmiaceae</taxon>
        <taxon>Austropuccinia</taxon>
    </lineage>
</organism>
<evidence type="ECO:0000313" key="2">
    <source>
        <dbReference type="Proteomes" id="UP000765509"/>
    </source>
</evidence>
<sequence>MHDPPGTLSKTFGDFNLSITRSAINGVIHHYASFFNRNPIVPISDGYLSIQQVIKASCHPENSSRLKDKCYSQIPMTPSSSHWVFSLTVFLKGNTDSHSQGIFRRQFQNNYSSVSATSISLGNHMLSIQSGFIKTCIFNHTPWEVHPTQFFPNLARYTFHQTINTSSRIQYISAVSLKESSSQFFTYTSLP</sequence>
<name>A0A9Q3HQ24_9BASI</name>
<comment type="caution">
    <text evidence="1">The sequence shown here is derived from an EMBL/GenBank/DDBJ whole genome shotgun (WGS) entry which is preliminary data.</text>
</comment>
<dbReference type="EMBL" id="AVOT02023509">
    <property type="protein sequence ID" value="MBW0513566.1"/>
    <property type="molecule type" value="Genomic_DNA"/>
</dbReference>
<dbReference type="AlphaFoldDB" id="A0A9Q3HQ24"/>
<gene>
    <name evidence="1" type="ORF">O181_053281</name>
</gene>
<evidence type="ECO:0000313" key="1">
    <source>
        <dbReference type="EMBL" id="MBW0513566.1"/>
    </source>
</evidence>
<dbReference type="Proteomes" id="UP000765509">
    <property type="component" value="Unassembled WGS sequence"/>
</dbReference>
<keyword evidence="2" id="KW-1185">Reference proteome</keyword>
<accession>A0A9Q3HQ24</accession>
<reference evidence="1" key="1">
    <citation type="submission" date="2021-03" db="EMBL/GenBank/DDBJ databases">
        <title>Draft genome sequence of rust myrtle Austropuccinia psidii MF-1, a brazilian biotype.</title>
        <authorList>
            <person name="Quecine M.C."/>
            <person name="Pachon D.M.R."/>
            <person name="Bonatelli M.L."/>
            <person name="Correr F.H."/>
            <person name="Franceschini L.M."/>
            <person name="Leite T.F."/>
            <person name="Margarido G.R.A."/>
            <person name="Almeida C.A."/>
            <person name="Ferrarezi J.A."/>
            <person name="Labate C.A."/>
        </authorList>
    </citation>
    <scope>NUCLEOTIDE SEQUENCE</scope>
    <source>
        <strain evidence="1">MF-1</strain>
    </source>
</reference>
<proteinExistence type="predicted"/>